<dbReference type="Gene3D" id="2.120.10.30">
    <property type="entry name" value="TolB, C-terminal domain"/>
    <property type="match status" value="2"/>
</dbReference>
<accession>A0A815LHK8</accession>
<evidence type="ECO:0000256" key="5">
    <source>
        <dbReference type="SAM" id="Coils"/>
    </source>
</evidence>
<comment type="caution">
    <text evidence="6">The sequence shown here is derived from an EMBL/GenBank/DDBJ whole genome shotgun (WGS) entry which is preliminary data.</text>
</comment>
<sequence length="469" mass="53890">MANNKTLCFKCNKNKITYPCEGCSKYFCLMDLTKHRQILNEELNYVINDYDQFKQRINERKQNPQDHSLIKQINLWEIKSIEKIQEKAQEYREMLMKSSQTCIDDIEMKLNDLHKKIKQFQNENEFNEINLNQLREKVIEIAKEFSNPSNMSIEQNSRSLINEISIILSKKSTFTKWKHNGITVAGGNGEGQKLNQLNRPGGILIDKKKNIFIADYANHRIVEWKYNANEGQIIAGGNKQGNRMNQLNRPTDLIVNQQNHSIIIADFGNKRVVQWLNQKQQILIDNIDCSRLAIDKYGYLYVSDDRKSEVRRWKIEKYNNEGVIVAGGNGEGDQFNQLALPSFIFVDEDQTVYVSDRYNHRVMKWRKDAKEGIVVAGGNGQGKNLNQLSYPAGVIVDDLGQIYVADGENHRIMRWCEGKEEGEVIVGGNGKGSKSNQLNGPIGLSFDDEGNLYVADWGNDRIAKFEIIL</sequence>
<dbReference type="InterPro" id="IPR011042">
    <property type="entry name" value="6-blade_b-propeller_TolB-like"/>
</dbReference>
<dbReference type="Pfam" id="PF01436">
    <property type="entry name" value="NHL"/>
    <property type="match status" value="2"/>
</dbReference>
<proteinExistence type="predicted"/>
<evidence type="ECO:0000313" key="7">
    <source>
        <dbReference type="EMBL" id="CAF1616044.1"/>
    </source>
</evidence>
<gene>
    <name evidence="6" type="ORF">BJG266_LOCUS37943</name>
    <name evidence="7" type="ORF">QVE165_LOCUS54837</name>
</gene>
<evidence type="ECO:0000256" key="2">
    <source>
        <dbReference type="ARBA" id="ARBA00022737"/>
    </source>
</evidence>
<keyword evidence="2" id="KW-0677">Repeat</keyword>
<dbReference type="InterPro" id="IPR001258">
    <property type="entry name" value="NHL_repeat"/>
</dbReference>
<dbReference type="SUPFAM" id="SSF101898">
    <property type="entry name" value="NHL repeat"/>
    <property type="match status" value="1"/>
</dbReference>
<reference evidence="6" key="1">
    <citation type="submission" date="2021-02" db="EMBL/GenBank/DDBJ databases">
        <authorList>
            <person name="Nowell W R."/>
        </authorList>
    </citation>
    <scope>NUCLEOTIDE SEQUENCE</scope>
</reference>
<dbReference type="OrthoDB" id="10285166at2759"/>
<dbReference type="PANTHER" id="PTHR10680:SF14">
    <property type="entry name" value="PEPTIDYL-GLYCINE ALPHA-AMIDATING MONOOXYGENASE"/>
    <property type="match status" value="1"/>
</dbReference>
<name>A0A815LHK8_9BILA</name>
<evidence type="ECO:0000256" key="3">
    <source>
        <dbReference type="ARBA" id="ARBA00023180"/>
    </source>
</evidence>
<evidence type="ECO:0000313" key="9">
    <source>
        <dbReference type="Proteomes" id="UP000663877"/>
    </source>
</evidence>
<dbReference type="GO" id="GO:0005576">
    <property type="term" value="C:extracellular region"/>
    <property type="evidence" value="ECO:0007669"/>
    <property type="project" value="TreeGrafter"/>
</dbReference>
<dbReference type="AlphaFoldDB" id="A0A815LHK8"/>
<dbReference type="Gene3D" id="2.40.10.500">
    <property type="match status" value="1"/>
</dbReference>
<feature type="repeat" description="NHL" evidence="4">
    <location>
        <begin position="382"/>
        <end position="412"/>
    </location>
</feature>
<dbReference type="CDD" id="cd05819">
    <property type="entry name" value="NHL"/>
    <property type="match status" value="1"/>
</dbReference>
<keyword evidence="8" id="KW-1185">Reference proteome</keyword>
<dbReference type="EMBL" id="CAJNOM010001677">
    <property type="protein sequence ID" value="CAF1616044.1"/>
    <property type="molecule type" value="Genomic_DNA"/>
</dbReference>
<feature type="repeat" description="NHL" evidence="4">
    <location>
        <begin position="332"/>
        <end position="368"/>
    </location>
</feature>
<protein>
    <submittedName>
        <fullName evidence="6">Uncharacterized protein</fullName>
    </submittedName>
</protein>
<evidence type="ECO:0000256" key="1">
    <source>
        <dbReference type="ARBA" id="ARBA00022729"/>
    </source>
</evidence>
<evidence type="ECO:0000313" key="8">
    <source>
        <dbReference type="Proteomes" id="UP000663832"/>
    </source>
</evidence>
<feature type="coiled-coil region" evidence="5">
    <location>
        <begin position="81"/>
        <end position="137"/>
    </location>
</feature>
<keyword evidence="3" id="KW-0325">Glycoprotein</keyword>
<keyword evidence="5" id="KW-0175">Coiled coil</keyword>
<dbReference type="Proteomes" id="UP000663832">
    <property type="component" value="Unassembled WGS sequence"/>
</dbReference>
<evidence type="ECO:0000313" key="6">
    <source>
        <dbReference type="EMBL" id="CAF1406156.1"/>
    </source>
</evidence>
<keyword evidence="1" id="KW-0732">Signal</keyword>
<dbReference type="PANTHER" id="PTHR10680">
    <property type="entry name" value="PEPTIDYL-GLYCINE ALPHA-AMIDATING MONOOXYGENASE"/>
    <property type="match status" value="1"/>
</dbReference>
<dbReference type="Proteomes" id="UP000663877">
    <property type="component" value="Unassembled WGS sequence"/>
</dbReference>
<evidence type="ECO:0000256" key="4">
    <source>
        <dbReference type="PROSITE-ProRule" id="PRU00504"/>
    </source>
</evidence>
<dbReference type="PROSITE" id="PS51125">
    <property type="entry name" value="NHL"/>
    <property type="match status" value="2"/>
</dbReference>
<dbReference type="EMBL" id="CAJNOI010001348">
    <property type="protein sequence ID" value="CAF1406156.1"/>
    <property type="molecule type" value="Genomic_DNA"/>
</dbReference>
<organism evidence="6 9">
    <name type="scientific">Adineta steineri</name>
    <dbReference type="NCBI Taxonomy" id="433720"/>
    <lineage>
        <taxon>Eukaryota</taxon>
        <taxon>Metazoa</taxon>
        <taxon>Spiralia</taxon>
        <taxon>Gnathifera</taxon>
        <taxon>Rotifera</taxon>
        <taxon>Eurotatoria</taxon>
        <taxon>Bdelloidea</taxon>
        <taxon>Adinetida</taxon>
        <taxon>Adinetidae</taxon>
        <taxon>Adineta</taxon>
    </lineage>
</organism>